<dbReference type="RefSeq" id="WP_081069754.1">
    <property type="nucleotide sequence ID" value="NZ_CABVPM010000006.1"/>
</dbReference>
<evidence type="ECO:0000256" key="2">
    <source>
        <dbReference type="SAM" id="MobiDB-lite"/>
    </source>
</evidence>
<dbReference type="EMBL" id="VZOK01000001">
    <property type="protein sequence ID" value="KAB0641657.1"/>
    <property type="molecule type" value="Genomic_DNA"/>
</dbReference>
<evidence type="ECO:0000259" key="3">
    <source>
        <dbReference type="Pfam" id="PF14020"/>
    </source>
</evidence>
<dbReference type="AlphaFoldDB" id="A0A6L3N5T3"/>
<dbReference type="Pfam" id="PF14020">
    <property type="entry name" value="DUF4236"/>
    <property type="match status" value="1"/>
</dbReference>
<reference evidence="4 5" key="1">
    <citation type="submission" date="2019-09" db="EMBL/GenBank/DDBJ databases">
        <title>Draft genome sequences of 48 bacterial type strains from the CCUG.</title>
        <authorList>
            <person name="Tunovic T."/>
            <person name="Pineiro-Iglesias B."/>
            <person name="Unosson C."/>
            <person name="Inganas E."/>
            <person name="Ohlen M."/>
            <person name="Cardew S."/>
            <person name="Jensie-Markopoulos S."/>
            <person name="Salva-Serra F."/>
            <person name="Jaen-Luchoro D."/>
            <person name="Karlsson R."/>
            <person name="Svensson-Stadler L."/>
            <person name="Chun J."/>
            <person name="Moore E."/>
        </authorList>
    </citation>
    <scope>NUCLEOTIDE SEQUENCE [LARGE SCALE GENOMIC DNA]</scope>
    <source>
        <strain evidence="4 5">CCUG 65686</strain>
    </source>
</reference>
<feature type="domain" description="DUF4236" evidence="3">
    <location>
        <begin position="3"/>
        <end position="56"/>
    </location>
</feature>
<feature type="coiled-coil region" evidence="1">
    <location>
        <begin position="117"/>
        <end position="144"/>
    </location>
</feature>
<dbReference type="Proteomes" id="UP000473470">
    <property type="component" value="Unassembled WGS sequence"/>
</dbReference>
<gene>
    <name evidence="4" type="ORF">F7R25_01060</name>
</gene>
<evidence type="ECO:0000256" key="1">
    <source>
        <dbReference type="SAM" id="Coils"/>
    </source>
</evidence>
<evidence type="ECO:0000313" key="5">
    <source>
        <dbReference type="Proteomes" id="UP000473470"/>
    </source>
</evidence>
<name>A0A6L3N5T3_9BURK</name>
<evidence type="ECO:0000313" key="4">
    <source>
        <dbReference type="EMBL" id="KAB0641657.1"/>
    </source>
</evidence>
<proteinExistence type="predicted"/>
<accession>A0A6L3N5T3</accession>
<feature type="region of interest" description="Disordered" evidence="2">
    <location>
        <begin position="54"/>
        <end position="80"/>
    </location>
</feature>
<comment type="caution">
    <text evidence="4">The sequence shown here is derived from an EMBL/GenBank/DDBJ whole genome shotgun (WGS) entry which is preliminary data.</text>
</comment>
<protein>
    <submittedName>
        <fullName evidence="4">DUF4236 domain-containing protein</fullName>
    </submittedName>
</protein>
<keyword evidence="1" id="KW-0175">Coiled coil</keyword>
<organism evidence="4 5">
    <name type="scientific">Burkholderia stagnalis</name>
    <dbReference type="NCBI Taxonomy" id="1503054"/>
    <lineage>
        <taxon>Bacteria</taxon>
        <taxon>Pseudomonadati</taxon>
        <taxon>Pseudomonadota</taxon>
        <taxon>Betaproteobacteria</taxon>
        <taxon>Burkholderiales</taxon>
        <taxon>Burkholderiaceae</taxon>
        <taxon>Burkholderia</taxon>
        <taxon>Burkholderia cepacia complex</taxon>
    </lineage>
</organism>
<sequence>MEWHFRKSFSPIPGVRLTLSPSGITTSVEVGPIRIIGSRNGNAFSASIPGTGLSFRQPLGSGHAPAPQHTPSFTAPVAENQVPVPMPPPASSSIGSLLPPMQHIRSAGSSALTSTGLAAFKETLETAQQQFAAVEHDLNDARKISTQNTSTYRRWADGWLLRRILKRRFAQIQAKAEESQAAQRELETQLELSRLRTQIEMPDGVAKAFSRFADDFTACTHSKRIWDNVAFRATNRIAERTVANRAVDLKPVKFGSRQCGIIQTPMSLPYLENANGGDIYVYPGFIVYHASATNYALIEFADVELKVERINFHEEKSVPDDAIQVGTTWAKTNKDGSPDRRFKDNYPIPVMQYAQLTLKSAAGLNEEYILSNVVAAEAVEQAWLALRDAVKQGI</sequence>
<dbReference type="InterPro" id="IPR025330">
    <property type="entry name" value="DUF4236"/>
</dbReference>